<keyword evidence="2" id="KW-0472">Membrane</keyword>
<keyword evidence="2" id="KW-1133">Transmembrane helix</keyword>
<dbReference type="Pfam" id="PF13778">
    <property type="entry name" value="DUF4174"/>
    <property type="match status" value="1"/>
</dbReference>
<organism evidence="4 5">
    <name type="scientific">Dyadobacter flavalbus</name>
    <dbReference type="NCBI Taxonomy" id="2579942"/>
    <lineage>
        <taxon>Bacteria</taxon>
        <taxon>Pseudomonadati</taxon>
        <taxon>Bacteroidota</taxon>
        <taxon>Cytophagia</taxon>
        <taxon>Cytophagales</taxon>
        <taxon>Spirosomataceae</taxon>
        <taxon>Dyadobacter</taxon>
    </lineage>
</organism>
<reference evidence="4 5" key="1">
    <citation type="submission" date="2019-05" db="EMBL/GenBank/DDBJ databases">
        <authorList>
            <person name="Qu J.-H."/>
        </authorList>
    </citation>
    <scope>NUCLEOTIDE SEQUENCE [LARGE SCALE GENOMIC DNA]</scope>
    <source>
        <strain evidence="4 5">NS28</strain>
    </source>
</reference>
<protein>
    <submittedName>
        <fullName evidence="4">DUF4174 domain-containing protein</fullName>
    </submittedName>
</protein>
<evidence type="ECO:0000313" key="4">
    <source>
        <dbReference type="EMBL" id="KAA6439379.1"/>
    </source>
</evidence>
<sequence>MTDSKSSTGHHAAGNIFLLKGIMKTITALMLMMITMADQPRKVLLFYNAEGEQQWKAQMKVLEAARKEVSERDIEITSVPGSARYADQWKKWKIDTSEAFTFILIGRDGGEKLRSNEMVKTNQLFGLIDAMPMRKREMESEHEKP</sequence>
<dbReference type="AlphaFoldDB" id="A0A5M8QTC2"/>
<proteinExistence type="predicted"/>
<dbReference type="EMBL" id="VBSN01000038">
    <property type="protein sequence ID" value="KAA6439379.1"/>
    <property type="molecule type" value="Genomic_DNA"/>
</dbReference>
<evidence type="ECO:0000313" key="5">
    <source>
        <dbReference type="Proteomes" id="UP000323994"/>
    </source>
</evidence>
<keyword evidence="1" id="KW-0732">Signal</keyword>
<dbReference type="InterPro" id="IPR025232">
    <property type="entry name" value="DUF4174"/>
</dbReference>
<keyword evidence="5" id="KW-1185">Reference proteome</keyword>
<keyword evidence="2" id="KW-0812">Transmembrane</keyword>
<dbReference type="Proteomes" id="UP000323994">
    <property type="component" value="Unassembled WGS sequence"/>
</dbReference>
<name>A0A5M8QTC2_9BACT</name>
<accession>A0A5M8QTC2</accession>
<feature type="domain" description="DUF4174" evidence="3">
    <location>
        <begin position="36"/>
        <end position="137"/>
    </location>
</feature>
<evidence type="ECO:0000256" key="2">
    <source>
        <dbReference type="SAM" id="Phobius"/>
    </source>
</evidence>
<evidence type="ECO:0000256" key="1">
    <source>
        <dbReference type="ARBA" id="ARBA00022729"/>
    </source>
</evidence>
<evidence type="ECO:0000259" key="3">
    <source>
        <dbReference type="Pfam" id="PF13778"/>
    </source>
</evidence>
<gene>
    <name evidence="4" type="ORF">FEM33_14050</name>
</gene>
<feature type="transmembrane region" description="Helical" evidence="2">
    <location>
        <begin position="12"/>
        <end position="34"/>
    </location>
</feature>
<comment type="caution">
    <text evidence="4">The sequence shown here is derived from an EMBL/GenBank/DDBJ whole genome shotgun (WGS) entry which is preliminary data.</text>
</comment>